<dbReference type="EMBL" id="QXFT01001137">
    <property type="protein sequence ID" value="KAE9327683.1"/>
    <property type="molecule type" value="Genomic_DNA"/>
</dbReference>
<feature type="compositionally biased region" description="Basic residues" evidence="1">
    <location>
        <begin position="398"/>
        <end position="409"/>
    </location>
</feature>
<feature type="region of interest" description="Disordered" evidence="1">
    <location>
        <begin position="289"/>
        <end position="326"/>
    </location>
</feature>
<evidence type="ECO:0000313" key="3">
    <source>
        <dbReference type="EMBL" id="KAE9008150.1"/>
    </source>
</evidence>
<reference evidence="4 6" key="1">
    <citation type="submission" date="2018-08" db="EMBL/GenBank/DDBJ databases">
        <title>Genomic investigation of the strawberry pathogen Phytophthora fragariae indicates pathogenicity is determined by transcriptional variation in three key races.</title>
        <authorList>
            <person name="Adams T.M."/>
            <person name="Armitage A.D."/>
            <person name="Sobczyk M.K."/>
            <person name="Bates H.J."/>
            <person name="Dunwell J.M."/>
            <person name="Nellist C.F."/>
            <person name="Harrison R.J."/>
        </authorList>
    </citation>
    <scope>NUCLEOTIDE SEQUENCE [LARGE SCALE GENOMIC DNA]</scope>
    <source>
        <strain evidence="3 5">SCRP249</strain>
        <strain evidence="2 7">SCRP324</strain>
        <strain evidence="4 6">SCRP333</strain>
    </source>
</reference>
<evidence type="ECO:0000313" key="6">
    <source>
        <dbReference type="Proteomes" id="UP000434957"/>
    </source>
</evidence>
<dbReference type="OrthoDB" id="47272at2759"/>
<dbReference type="PANTHER" id="PTHR35213">
    <property type="entry name" value="RING-TYPE DOMAIN-CONTAINING PROTEIN-RELATED"/>
    <property type="match status" value="1"/>
</dbReference>
<feature type="compositionally biased region" description="Low complexity" evidence="1">
    <location>
        <begin position="347"/>
        <end position="364"/>
    </location>
</feature>
<feature type="region of interest" description="Disordered" evidence="1">
    <location>
        <begin position="347"/>
        <end position="520"/>
    </location>
</feature>
<dbReference type="AlphaFoldDB" id="A0A6A4EKF3"/>
<organism evidence="4 6">
    <name type="scientific">Phytophthora rubi</name>
    <dbReference type="NCBI Taxonomy" id="129364"/>
    <lineage>
        <taxon>Eukaryota</taxon>
        <taxon>Sar</taxon>
        <taxon>Stramenopiles</taxon>
        <taxon>Oomycota</taxon>
        <taxon>Peronosporomycetes</taxon>
        <taxon>Peronosporales</taxon>
        <taxon>Peronosporaceae</taxon>
        <taxon>Phytophthora</taxon>
    </lineage>
</organism>
<feature type="compositionally biased region" description="Polar residues" evidence="1">
    <location>
        <begin position="89"/>
        <end position="133"/>
    </location>
</feature>
<dbReference type="Proteomes" id="UP000434957">
    <property type="component" value="Unassembled WGS sequence"/>
</dbReference>
<evidence type="ECO:0000313" key="5">
    <source>
        <dbReference type="Proteomes" id="UP000429607"/>
    </source>
</evidence>
<keyword evidence="6" id="KW-1185">Reference proteome</keyword>
<comment type="caution">
    <text evidence="4">The sequence shown here is derived from an EMBL/GenBank/DDBJ whole genome shotgun (WGS) entry which is preliminary data.</text>
</comment>
<evidence type="ECO:0000313" key="7">
    <source>
        <dbReference type="Proteomes" id="UP000435112"/>
    </source>
</evidence>
<feature type="compositionally biased region" description="Polar residues" evidence="1">
    <location>
        <begin position="68"/>
        <end position="82"/>
    </location>
</feature>
<name>A0A6A4EKF3_9STRA</name>
<feature type="compositionally biased region" description="Basic and acidic residues" evidence="1">
    <location>
        <begin position="410"/>
        <end position="450"/>
    </location>
</feature>
<dbReference type="Proteomes" id="UP000429607">
    <property type="component" value="Unassembled WGS sequence"/>
</dbReference>
<feature type="compositionally biased region" description="Low complexity" evidence="1">
    <location>
        <begin position="460"/>
        <end position="471"/>
    </location>
</feature>
<evidence type="ECO:0000313" key="2">
    <source>
        <dbReference type="EMBL" id="KAE8996001.1"/>
    </source>
</evidence>
<sequence>MVRKVDLRSSPFPPSGRKAPKAPAVFPGRTRVSFRIPRATSPCLMNAPSPLSSLYFSAASPALGTFQETNQQSKPKANSTVTILPAPSPSSVNTGDISSCSPVSAETPASSSDGYSTPTSKLLPKENQTQNLEMPSPSPWPLSVTGKRKRLDMEDELTSFLAPTPTKRKGSSDFLRKGQWTNTEERLARLLIEAFEDGYVPIYTGIRLRGYLAVQLQCDPMRVSKKLCAGTIDGKPVPKNYGQKKFKLRKKPFWDCEVAESRIAELESLTEALWSEARMKKPSFLTLSSTRNVKRRGDGDDDDDSMSSPPSPAKGRAPSSTPKSKKQKVFPIIYLNLSKKLKHYSVRGLDSSSSGSEPASPSNDSDSDSEPVRLDGESLQAAYDLLTLCSPRGSSSKGKSKKRVSKKRKDNSTKDKTSTEDATSKETSTEEKSEPDKSNEDKSEEHKATEDESSPDDAPSTEVSVENVSVSKAVAPNSADISKDLPSNEISKCDRTRPRILSVNPSPSARTSASRTCPPS</sequence>
<evidence type="ECO:0000256" key="1">
    <source>
        <dbReference type="SAM" id="MobiDB-lite"/>
    </source>
</evidence>
<dbReference type="EMBL" id="QXFV01001346">
    <property type="protein sequence ID" value="KAE9008150.1"/>
    <property type="molecule type" value="Genomic_DNA"/>
</dbReference>
<proteinExistence type="predicted"/>
<dbReference type="Proteomes" id="UP000435112">
    <property type="component" value="Unassembled WGS sequence"/>
</dbReference>
<evidence type="ECO:0000313" key="4">
    <source>
        <dbReference type="EMBL" id="KAE9327683.1"/>
    </source>
</evidence>
<feature type="region of interest" description="Disordered" evidence="1">
    <location>
        <begin position="68"/>
        <end position="143"/>
    </location>
</feature>
<dbReference type="EMBL" id="QXFU01001760">
    <property type="protein sequence ID" value="KAE8996001.1"/>
    <property type="molecule type" value="Genomic_DNA"/>
</dbReference>
<protein>
    <submittedName>
        <fullName evidence="4">Uncharacterized protein</fullName>
    </submittedName>
</protein>
<feature type="compositionally biased region" description="Polar residues" evidence="1">
    <location>
        <begin position="503"/>
        <end position="520"/>
    </location>
</feature>
<dbReference type="PANTHER" id="PTHR35213:SF3">
    <property type="entry name" value="MYB-LIKE DOMAIN-CONTAINING PROTEIN"/>
    <property type="match status" value="1"/>
</dbReference>
<accession>A0A6A4EKF3</accession>
<feature type="region of interest" description="Disordered" evidence="1">
    <location>
        <begin position="1"/>
        <end position="26"/>
    </location>
</feature>
<gene>
    <name evidence="3" type="ORF">PR001_g16783</name>
    <name evidence="2" type="ORF">PR002_g19455</name>
    <name evidence="4" type="ORF">PR003_g15957</name>
</gene>